<feature type="transmembrane region" description="Helical" evidence="1">
    <location>
        <begin position="12"/>
        <end position="34"/>
    </location>
</feature>
<dbReference type="OrthoDB" id="769130at2"/>
<keyword evidence="1" id="KW-0812">Transmembrane</keyword>
<name>A0A1I2XHR8_9BACT</name>
<keyword evidence="1" id="KW-0472">Membrane</keyword>
<keyword evidence="1" id="KW-1133">Transmembrane helix</keyword>
<evidence type="ECO:0000313" key="3">
    <source>
        <dbReference type="Proteomes" id="UP000199642"/>
    </source>
</evidence>
<protein>
    <submittedName>
        <fullName evidence="2">Uncharacterized protein</fullName>
    </submittedName>
</protein>
<reference evidence="3" key="1">
    <citation type="submission" date="2016-10" db="EMBL/GenBank/DDBJ databases">
        <authorList>
            <person name="Varghese N."/>
            <person name="Submissions S."/>
        </authorList>
    </citation>
    <scope>NUCLEOTIDE SEQUENCE [LARGE SCALE GENOMIC DNA]</scope>
    <source>
        <strain evidence="3">DSM 19315</strain>
    </source>
</reference>
<evidence type="ECO:0000313" key="2">
    <source>
        <dbReference type="EMBL" id="SFH13044.1"/>
    </source>
</evidence>
<feature type="transmembrane region" description="Helical" evidence="1">
    <location>
        <begin position="40"/>
        <end position="61"/>
    </location>
</feature>
<evidence type="ECO:0000256" key="1">
    <source>
        <dbReference type="SAM" id="Phobius"/>
    </source>
</evidence>
<dbReference type="STRING" id="435880.SAMN04487988_11913"/>
<dbReference type="AlphaFoldDB" id="A0A1I2XHR8"/>
<sequence>MLGLHKIVSKNHYRYTWMSPGMAAFGIPLGVVFGTSLGNMAFLAIGLPIGMAIGISVGSAMDKKASEEGRQINLEITY</sequence>
<proteinExistence type="predicted"/>
<accession>A0A1I2XHR8</accession>
<dbReference type="EMBL" id="FOPC01000019">
    <property type="protein sequence ID" value="SFH13044.1"/>
    <property type="molecule type" value="Genomic_DNA"/>
</dbReference>
<keyword evidence="3" id="KW-1185">Reference proteome</keyword>
<dbReference type="Proteomes" id="UP000199642">
    <property type="component" value="Unassembled WGS sequence"/>
</dbReference>
<gene>
    <name evidence="2" type="ORF">SAMN04487988_11913</name>
</gene>
<dbReference type="RefSeq" id="WP_092794429.1">
    <property type="nucleotide sequence ID" value="NZ_FOPC01000019.1"/>
</dbReference>
<organism evidence="2 3">
    <name type="scientific">Algoriphagus hitonicola</name>
    <dbReference type="NCBI Taxonomy" id="435880"/>
    <lineage>
        <taxon>Bacteria</taxon>
        <taxon>Pseudomonadati</taxon>
        <taxon>Bacteroidota</taxon>
        <taxon>Cytophagia</taxon>
        <taxon>Cytophagales</taxon>
        <taxon>Cyclobacteriaceae</taxon>
        <taxon>Algoriphagus</taxon>
    </lineage>
</organism>